<dbReference type="Proteomes" id="UP000247409">
    <property type="component" value="Unassembled WGS sequence"/>
</dbReference>
<keyword evidence="3" id="KW-1185">Reference proteome</keyword>
<dbReference type="PANTHER" id="PTHR43355:SF2">
    <property type="entry name" value="FLAVIN REDUCTASE (NADPH)"/>
    <property type="match status" value="1"/>
</dbReference>
<dbReference type="InterPro" id="IPR016040">
    <property type="entry name" value="NAD(P)-bd_dom"/>
</dbReference>
<dbReference type="Pfam" id="PF13460">
    <property type="entry name" value="NAD_binding_10"/>
    <property type="match status" value="1"/>
</dbReference>
<evidence type="ECO:0000313" key="3">
    <source>
        <dbReference type="Proteomes" id="UP000247409"/>
    </source>
</evidence>
<dbReference type="Gene3D" id="3.40.50.720">
    <property type="entry name" value="NAD(P)-binding Rossmann-like Domain"/>
    <property type="match status" value="1"/>
</dbReference>
<dbReference type="SUPFAM" id="SSF51735">
    <property type="entry name" value="NAD(P)-binding Rossmann-fold domains"/>
    <property type="match status" value="1"/>
</dbReference>
<reference evidence="2 3" key="1">
    <citation type="journal article" date="2018" name="Mol. Biol. Evol.">
        <title>Analysis of the draft genome of the red seaweed Gracilariopsis chorda provides insights into genome size evolution in Rhodophyta.</title>
        <authorList>
            <person name="Lee J."/>
            <person name="Yang E.C."/>
            <person name="Graf L."/>
            <person name="Yang J.H."/>
            <person name="Qiu H."/>
            <person name="Zel Zion U."/>
            <person name="Chan C.X."/>
            <person name="Stephens T.G."/>
            <person name="Weber A.P.M."/>
            <person name="Boo G.H."/>
            <person name="Boo S.M."/>
            <person name="Kim K.M."/>
            <person name="Shin Y."/>
            <person name="Jung M."/>
            <person name="Lee S.J."/>
            <person name="Yim H.S."/>
            <person name="Lee J.H."/>
            <person name="Bhattacharya D."/>
            <person name="Yoon H.S."/>
        </authorList>
    </citation>
    <scope>NUCLEOTIDE SEQUENCE [LARGE SCALE GENOMIC DNA]</scope>
    <source>
        <strain evidence="2 3">SKKU-2015</strain>
        <tissue evidence="2">Whole body</tissue>
    </source>
</reference>
<dbReference type="GO" id="GO:0004074">
    <property type="term" value="F:biliverdin reductase [NAD(P)H] activity"/>
    <property type="evidence" value="ECO:0007669"/>
    <property type="project" value="TreeGrafter"/>
</dbReference>
<dbReference type="STRING" id="448386.A0A2V3IEP7"/>
<accession>A0A2V3IEP7</accession>
<organism evidence="2 3">
    <name type="scientific">Gracilariopsis chorda</name>
    <dbReference type="NCBI Taxonomy" id="448386"/>
    <lineage>
        <taxon>Eukaryota</taxon>
        <taxon>Rhodophyta</taxon>
        <taxon>Florideophyceae</taxon>
        <taxon>Rhodymeniophycidae</taxon>
        <taxon>Gracilariales</taxon>
        <taxon>Gracilariaceae</taxon>
        <taxon>Gracilariopsis</taxon>
    </lineage>
</organism>
<dbReference type="InterPro" id="IPR051606">
    <property type="entry name" value="Polyketide_Oxido-like"/>
</dbReference>
<proteinExistence type="predicted"/>
<dbReference type="GO" id="GO:0042602">
    <property type="term" value="F:riboflavin reductase (NADPH) activity"/>
    <property type="evidence" value="ECO:0007669"/>
    <property type="project" value="TreeGrafter"/>
</dbReference>
<dbReference type="InterPro" id="IPR036291">
    <property type="entry name" value="NAD(P)-bd_dom_sf"/>
</dbReference>
<comment type="caution">
    <text evidence="2">The sequence shown here is derived from an EMBL/GenBank/DDBJ whole genome shotgun (WGS) entry which is preliminary data.</text>
</comment>
<gene>
    <name evidence="2" type="ORF">BWQ96_09733</name>
</gene>
<protein>
    <recommendedName>
        <fullName evidence="1">NAD(P)-binding domain-containing protein</fullName>
    </recommendedName>
</protein>
<evidence type="ECO:0000313" key="2">
    <source>
        <dbReference type="EMBL" id="PXF40559.1"/>
    </source>
</evidence>
<name>A0A2V3IEP7_9FLOR</name>
<dbReference type="AlphaFoldDB" id="A0A2V3IEP7"/>
<feature type="domain" description="NAD(P)-binding" evidence="1">
    <location>
        <begin position="7"/>
        <end position="196"/>
    </location>
</feature>
<dbReference type="PANTHER" id="PTHR43355">
    <property type="entry name" value="FLAVIN REDUCTASE (NADPH)"/>
    <property type="match status" value="1"/>
</dbReference>
<dbReference type="EMBL" id="NBIV01000283">
    <property type="protein sequence ID" value="PXF40559.1"/>
    <property type="molecule type" value="Genomic_DNA"/>
</dbReference>
<dbReference type="OrthoDB" id="10254221at2759"/>
<evidence type="ECO:0000259" key="1">
    <source>
        <dbReference type="Pfam" id="PF13460"/>
    </source>
</evidence>
<sequence>MHVTVFGANGQTGHEIVKQLLQRGHTVTAAVRRPSTVQPLDGVTVCKVDLSDQPSVLAAVQGSDAVISALGSGALRSARKKTSLYSDSARAIRAAVRQLDVKKLIVLSSSGVDEEENAPFFYNCIIRRFLMNTYIDMVRMETILSESDDLEWTSVRLSYLVECGSKPYKVYDTSIDSSTFRIGFKDAADFVANEVKERKWMRKMATIAYP</sequence>